<name>A0AAV7EDE4_ARIFI</name>
<proteinExistence type="predicted"/>
<protein>
    <submittedName>
        <fullName evidence="1">Uncharacterized protein</fullName>
    </submittedName>
</protein>
<accession>A0AAV7EDE4</accession>
<dbReference type="EMBL" id="JAINDJ010000005">
    <property type="protein sequence ID" value="KAG9445871.1"/>
    <property type="molecule type" value="Genomic_DNA"/>
</dbReference>
<reference evidence="1 2" key="1">
    <citation type="submission" date="2021-07" db="EMBL/GenBank/DDBJ databases">
        <title>The Aristolochia fimbriata genome: insights into angiosperm evolution, floral development and chemical biosynthesis.</title>
        <authorList>
            <person name="Jiao Y."/>
        </authorList>
    </citation>
    <scope>NUCLEOTIDE SEQUENCE [LARGE SCALE GENOMIC DNA]</scope>
    <source>
        <strain evidence="1">IBCAS-2021</strain>
        <tissue evidence="1">Leaf</tissue>
    </source>
</reference>
<keyword evidence="2" id="KW-1185">Reference proteome</keyword>
<dbReference type="AlphaFoldDB" id="A0AAV7EDE4"/>
<dbReference type="Proteomes" id="UP000825729">
    <property type="component" value="Unassembled WGS sequence"/>
</dbReference>
<evidence type="ECO:0000313" key="1">
    <source>
        <dbReference type="EMBL" id="KAG9445871.1"/>
    </source>
</evidence>
<evidence type="ECO:0000313" key="2">
    <source>
        <dbReference type="Proteomes" id="UP000825729"/>
    </source>
</evidence>
<sequence>MGEMIYMEWKRRYYCMHACVNEDIRGKPGNTDIIESAEAIRFERWGFIRRRILETFTGSLAVFLSFDGFPELFQGAAACNSWTSALVPQGADKARKRKQAITEAAATVVEAMHDVNIYERLLIYLPMRFGTKALL</sequence>
<comment type="caution">
    <text evidence="1">The sequence shown here is derived from an EMBL/GenBank/DDBJ whole genome shotgun (WGS) entry which is preliminary data.</text>
</comment>
<organism evidence="1 2">
    <name type="scientific">Aristolochia fimbriata</name>
    <name type="common">White veined hardy Dutchman's pipe vine</name>
    <dbReference type="NCBI Taxonomy" id="158543"/>
    <lineage>
        <taxon>Eukaryota</taxon>
        <taxon>Viridiplantae</taxon>
        <taxon>Streptophyta</taxon>
        <taxon>Embryophyta</taxon>
        <taxon>Tracheophyta</taxon>
        <taxon>Spermatophyta</taxon>
        <taxon>Magnoliopsida</taxon>
        <taxon>Magnoliidae</taxon>
        <taxon>Piperales</taxon>
        <taxon>Aristolochiaceae</taxon>
        <taxon>Aristolochia</taxon>
    </lineage>
</organism>
<gene>
    <name evidence="1" type="ORF">H6P81_011999</name>
</gene>